<evidence type="ECO:0000313" key="2">
    <source>
        <dbReference type="Proteomes" id="UP000179122"/>
    </source>
</evidence>
<reference evidence="1 2" key="1">
    <citation type="journal article" date="2016" name="Nat. Commun.">
        <title>Thousands of microbial genomes shed light on interconnected biogeochemical processes in an aquifer system.</title>
        <authorList>
            <person name="Anantharaman K."/>
            <person name="Brown C.T."/>
            <person name="Hug L.A."/>
            <person name="Sharon I."/>
            <person name="Castelle C.J."/>
            <person name="Probst A.J."/>
            <person name="Thomas B.C."/>
            <person name="Singh A."/>
            <person name="Wilkins M.J."/>
            <person name="Karaoz U."/>
            <person name="Brodie E.L."/>
            <person name="Williams K.H."/>
            <person name="Hubbard S.S."/>
            <person name="Banfield J.F."/>
        </authorList>
    </citation>
    <scope>NUCLEOTIDE SEQUENCE [LARGE SCALE GENOMIC DNA]</scope>
</reference>
<evidence type="ECO:0000313" key="1">
    <source>
        <dbReference type="EMBL" id="OGZ26229.1"/>
    </source>
</evidence>
<organism evidence="1 2">
    <name type="scientific">Candidatus Nealsonbacteria bacterium RIFCSPLOWO2_12_FULL_39_31</name>
    <dbReference type="NCBI Taxonomy" id="1801676"/>
    <lineage>
        <taxon>Bacteria</taxon>
        <taxon>Candidatus Nealsoniibacteriota</taxon>
    </lineage>
</organism>
<proteinExistence type="predicted"/>
<dbReference type="EMBL" id="MHML01000032">
    <property type="protein sequence ID" value="OGZ26229.1"/>
    <property type="molecule type" value="Genomic_DNA"/>
</dbReference>
<dbReference type="AlphaFoldDB" id="A0A1G2EKD4"/>
<dbReference type="Proteomes" id="UP000179122">
    <property type="component" value="Unassembled WGS sequence"/>
</dbReference>
<comment type="caution">
    <text evidence="1">The sequence shown here is derived from an EMBL/GenBank/DDBJ whole genome shotgun (WGS) entry which is preliminary data.</text>
</comment>
<gene>
    <name evidence="1" type="ORF">A3F95_00095</name>
</gene>
<accession>A0A1G2EKD4</accession>
<name>A0A1G2EKD4_9BACT</name>
<protein>
    <submittedName>
        <fullName evidence="1">Uncharacterized protein</fullName>
    </submittedName>
</protein>
<sequence>MTINGGGEIILRNKGLKLSAYKLIIKYEKNNHWNSSHLADEALKEDIQKSIAEKFAQVAGLEFEEKDWI</sequence>